<evidence type="ECO:0000256" key="3">
    <source>
        <dbReference type="SAM" id="SignalP"/>
    </source>
</evidence>
<reference evidence="5" key="1">
    <citation type="submission" date="2020-05" db="EMBL/GenBank/DDBJ databases">
        <title>WGS assembly of Panicum virgatum.</title>
        <authorList>
            <person name="Lovell J.T."/>
            <person name="Jenkins J."/>
            <person name="Shu S."/>
            <person name="Juenger T.E."/>
            <person name="Schmutz J."/>
        </authorList>
    </citation>
    <scope>NUCLEOTIDE SEQUENCE</scope>
    <source>
        <strain evidence="5">AP13</strain>
    </source>
</reference>
<feature type="transmembrane region" description="Helical" evidence="2">
    <location>
        <begin position="919"/>
        <end position="940"/>
    </location>
</feature>
<gene>
    <name evidence="5" type="ORF">PVAP13_3NG177935</name>
</gene>
<organism evidence="5 6">
    <name type="scientific">Panicum virgatum</name>
    <name type="common">Blackwell switchgrass</name>
    <dbReference type="NCBI Taxonomy" id="38727"/>
    <lineage>
        <taxon>Eukaryota</taxon>
        <taxon>Viridiplantae</taxon>
        <taxon>Streptophyta</taxon>
        <taxon>Embryophyta</taxon>
        <taxon>Tracheophyta</taxon>
        <taxon>Spermatophyta</taxon>
        <taxon>Magnoliopsida</taxon>
        <taxon>Liliopsida</taxon>
        <taxon>Poales</taxon>
        <taxon>Poaceae</taxon>
        <taxon>PACMAD clade</taxon>
        <taxon>Panicoideae</taxon>
        <taxon>Panicodae</taxon>
        <taxon>Paniceae</taxon>
        <taxon>Panicinae</taxon>
        <taxon>Panicum</taxon>
        <taxon>Panicum sect. Hiantes</taxon>
    </lineage>
</organism>
<evidence type="ECO:0000313" key="6">
    <source>
        <dbReference type="Proteomes" id="UP000823388"/>
    </source>
</evidence>
<dbReference type="EMBL" id="CM029042">
    <property type="protein sequence ID" value="KAG2617003.1"/>
    <property type="molecule type" value="Genomic_DNA"/>
</dbReference>
<accession>A0A8T0U7I6</accession>
<evidence type="ECO:0000256" key="2">
    <source>
        <dbReference type="SAM" id="Phobius"/>
    </source>
</evidence>
<feature type="transmembrane region" description="Helical" evidence="2">
    <location>
        <begin position="683"/>
        <end position="704"/>
    </location>
</feature>
<evidence type="ECO:0000313" key="5">
    <source>
        <dbReference type="EMBL" id="KAG2617003.1"/>
    </source>
</evidence>
<feature type="region of interest" description="Disordered" evidence="1">
    <location>
        <begin position="1094"/>
        <end position="1119"/>
    </location>
</feature>
<dbReference type="PANTHER" id="PTHR34677:SF1">
    <property type="entry name" value="TRANSMEMBRANE PROTEIN"/>
    <property type="match status" value="1"/>
</dbReference>
<dbReference type="OrthoDB" id="617191at2759"/>
<keyword evidence="2" id="KW-0472">Membrane</keyword>
<name>A0A8T0U7I6_PANVG</name>
<evidence type="ECO:0000256" key="1">
    <source>
        <dbReference type="SAM" id="MobiDB-lite"/>
    </source>
</evidence>
<feature type="transmembrane region" description="Helical" evidence="2">
    <location>
        <begin position="946"/>
        <end position="967"/>
    </location>
</feature>
<feature type="region of interest" description="Disordered" evidence="1">
    <location>
        <begin position="1040"/>
        <end position="1080"/>
    </location>
</feature>
<protein>
    <recommendedName>
        <fullName evidence="4">Bacterial Ig-like domain-containing protein</fullName>
    </recommendedName>
</protein>
<keyword evidence="6" id="KW-1185">Reference proteome</keyword>
<feature type="signal peptide" evidence="3">
    <location>
        <begin position="1"/>
        <end position="30"/>
    </location>
</feature>
<proteinExistence type="predicted"/>
<feature type="domain" description="Bacterial Ig-like" evidence="4">
    <location>
        <begin position="364"/>
        <end position="454"/>
    </location>
</feature>
<evidence type="ECO:0000259" key="4">
    <source>
        <dbReference type="Pfam" id="PF19078"/>
    </source>
</evidence>
<dbReference type="Pfam" id="PF19078">
    <property type="entry name" value="Big_12"/>
    <property type="match status" value="1"/>
</dbReference>
<dbReference type="InterPro" id="IPR044048">
    <property type="entry name" value="Big_12"/>
</dbReference>
<comment type="caution">
    <text evidence="5">The sequence shown here is derived from an EMBL/GenBank/DDBJ whole genome shotgun (WGS) entry which is preliminary data.</text>
</comment>
<feature type="chain" id="PRO_5035740326" description="Bacterial Ig-like domain-containing protein" evidence="3">
    <location>
        <begin position="31"/>
        <end position="1137"/>
    </location>
</feature>
<dbReference type="PANTHER" id="PTHR34677">
    <property type="match status" value="1"/>
</dbReference>
<keyword evidence="3" id="KW-0732">Signal</keyword>
<feature type="transmembrane region" description="Helical" evidence="2">
    <location>
        <begin position="751"/>
        <end position="778"/>
    </location>
</feature>
<keyword evidence="2" id="KW-1133">Transmembrane helix</keyword>
<dbReference type="Proteomes" id="UP000823388">
    <property type="component" value="Chromosome 3N"/>
</dbReference>
<sequence length="1137" mass="120150">MVWKSWGGGALLPAIAALLLAAALPPLCSAAGDVAVGFSGAPRRVSRSPSAAFAFRVTLTGAGGAPCGDCTVTCQLDCGRASDCGGSASGGNGTATASYAGLEDGNHTLAVCASRRGGGGGQSPTCATYAWDVDTVPPTASVSAGSAFTSAPSVSALVSFTEPCPGGGGFVCNDTYCNLIVYGPGRVEPSTLRELRPGGLLYSVAVAFSPDAQYGRIILLMDKGFCTDDAGHPFTRTADSIFTLHFDRRDDSMNITTTVPEKMLEIQGVTRLVQATNDENDLRIYLSFAQPVLNSSEEILSVLKATDAVLTPTDRSTLGNRRFGYVVNKISDTAIVTLACDTSSIISRQGTPVNSAEPFTFLYDTQRPSVKIGTSTWRTSSRNILVLIKFAEPVFNFSSSAVQVSGGNVLSFHEASKSIYTLQIQAVDRLVSVQIAESAAQDVAGNPSLASDRLEVRHYSVPASSSSIAGITTIIFVATAVVATLLTVSTSSLLASGAIPRPSSYMISEPSRNLLRMACHIQIFALSRWLSVNLPIEYYEFAKGIEWSIPYMRLPWEGPGADPFLGYSTMPAIALSELLDRSAVGSADISYPRAQGQPVMAPARIPSDPVLPTELSGDGTLITPMQTPAGGTPAMPMQVPLDGKPLTAMEYRSFFENPDMKPEAQIIMKLQDLDGWKYFGRNMFWLAVIGGGLILLHLLALVYFKLRYRRREGRHGHGALELPRLEIMVAILATPCLAQAATAVIRGGTTGGLAVGVALAGVLAALLVGLLLLLSLGITMGRLLQYKEVHQEGREHHWFQELVRRMLGPGMGGQWTWKDPRRAACLVKLGPLFEDLRGPPKYMLTQIGKGGKRGGAGAGGGEQIMASEDENEDAEAPFIQKVFGVLRICFTLAEWVKRVAVGVVAGAHASSGRSSRAHAAVVLSIASFQLLFVVLSKPFIRKRVQLVEILSVAGEVFVFAACVALIGRSAGGEARGVGLAMLGAFALGFTAQACNEWSALLRQVRLLSADRSSLLDGAKTACLGLLLVVLPSSVLGDRVAANHQQGPSPPNGGAGESVAASTPTPGEAGRGGSEGSRGSNERWWLGQLREMAKASFSKDGGEEEASTSGAKARSGEWKSKARGLYNDLEAIFSNSNR</sequence>
<keyword evidence="2" id="KW-0812">Transmembrane</keyword>
<dbReference type="AlphaFoldDB" id="A0A8T0U7I6"/>